<dbReference type="OrthoDB" id="650419at2759"/>
<dbReference type="Gramene" id="TraesCS7A02G368800.1">
    <property type="protein sequence ID" value="TraesCS7A02G368800.1"/>
    <property type="gene ID" value="TraesCS7A02G368800"/>
</dbReference>
<dbReference type="Gramene" id="TraesCS7A03G0899600.1">
    <property type="protein sequence ID" value="TraesCS7A03G0899600.1.CDS"/>
    <property type="gene ID" value="TraesCS7A03G0899600"/>
</dbReference>
<dbReference type="Gramene" id="TraesJAG7A03G03943290.1">
    <property type="protein sequence ID" value="TraesJAG7A03G03943290.1"/>
    <property type="gene ID" value="TraesJAG7A03G03943290"/>
</dbReference>
<dbReference type="Gramene" id="TraesPARA_EIv1.0_2315700.1">
    <property type="protein sequence ID" value="TraesPARA_EIv1.0_2315700.1.CDS"/>
    <property type="gene ID" value="TraesPARA_EIv1.0_2315700"/>
</dbReference>
<dbReference type="Gramene" id="TraesJUL7A03G03998100.1">
    <property type="protein sequence ID" value="TraesJUL7A03G03998100.1"/>
    <property type="gene ID" value="TraesJUL7A03G03998100"/>
</dbReference>
<dbReference type="Gramene" id="TraesARI7A03G03935190.1">
    <property type="protein sequence ID" value="TraesARI7A03G03935190.1"/>
    <property type="gene ID" value="TraesARI7A03G03935190"/>
</dbReference>
<name>A0A3B6RJ60_WHEAT</name>
<dbReference type="Gramene" id="TraesLDM7A03G03964560.1">
    <property type="protein sequence ID" value="TraesLDM7A03G03964560.1"/>
    <property type="gene ID" value="TraesLDM7A03G03964560"/>
</dbReference>
<feature type="chain" id="PRO_5043180178" evidence="1">
    <location>
        <begin position="34"/>
        <end position="75"/>
    </location>
</feature>
<keyword evidence="1" id="KW-0732">Signal</keyword>
<dbReference type="Gramene" id="TraesSTA7A03G03961990.1">
    <property type="protein sequence ID" value="TraesSTA7A03G03961990.1"/>
    <property type="gene ID" value="TraesSTA7A03G03961990"/>
</dbReference>
<dbReference type="Gramene" id="TraesROB_scaffold_098791_01G000200.1">
    <property type="protein sequence ID" value="TraesROB_scaffold_098791_01G000200.1"/>
    <property type="gene ID" value="TraesROB_scaffold_098791_01G000200"/>
</dbReference>
<proteinExistence type="predicted"/>
<dbReference type="EnsemblPlants" id="TraesCS7A02G368800.1">
    <property type="protein sequence ID" value="TraesCS7A02G368800.1"/>
    <property type="gene ID" value="TraesCS7A02G368800"/>
</dbReference>
<sequence>MGSFARAARFLVLLQIVLFVISAVLMSGPVCHGARPGIGGGALDPNRPTVTVPPGDPYTGRRCSSLYRCSPSVQP</sequence>
<dbReference type="KEGG" id="taes:123151897"/>
<dbReference type="Gramene" id="TraesCLE_scaffold_063442_01G000300.1">
    <property type="protein sequence ID" value="TraesCLE_scaffold_063442_01G000300.1"/>
    <property type="gene ID" value="TraesCLE_scaffold_063442_01G000300"/>
</dbReference>
<dbReference type="Gramene" id="TraesMAC7A03G03960620.1">
    <property type="protein sequence ID" value="TraesMAC7A03G03960620.1"/>
    <property type="gene ID" value="TraesMAC7A03G03960620"/>
</dbReference>
<evidence type="ECO:0000256" key="1">
    <source>
        <dbReference type="SAM" id="SignalP"/>
    </source>
</evidence>
<keyword evidence="3" id="KW-1185">Reference proteome</keyword>
<protein>
    <submittedName>
        <fullName evidence="2">Uncharacterized protein</fullName>
    </submittedName>
</protein>
<dbReference type="OMA" id="HPACIGA"/>
<dbReference type="Gramene" id="TraesRN7A0100883300.1">
    <property type="protein sequence ID" value="TraesRN7A0100883300.1"/>
    <property type="gene ID" value="TraesRN7A0100883300"/>
</dbReference>
<dbReference type="RefSeq" id="XP_044427464.1">
    <property type="nucleotide sequence ID" value="XM_044571529.1"/>
</dbReference>
<dbReference type="Gramene" id="TraesLAC7A03G03914940.1">
    <property type="protein sequence ID" value="TraesLAC7A03G03914940.1"/>
    <property type="gene ID" value="TraesLAC7A03G03914940"/>
</dbReference>
<dbReference type="Gramene" id="TraesCAD_scaffold_070245_01G000200.1">
    <property type="protein sequence ID" value="TraesCAD_scaffold_070245_01G000200.1"/>
    <property type="gene ID" value="TraesCAD_scaffold_070245_01G000200"/>
</dbReference>
<dbReference type="AlphaFoldDB" id="A0A3B6RJ60"/>
<evidence type="ECO:0000313" key="2">
    <source>
        <dbReference type="EnsemblPlants" id="TraesCS7A02G368800.1"/>
    </source>
</evidence>
<organism evidence="2">
    <name type="scientific">Triticum aestivum</name>
    <name type="common">Wheat</name>
    <dbReference type="NCBI Taxonomy" id="4565"/>
    <lineage>
        <taxon>Eukaryota</taxon>
        <taxon>Viridiplantae</taxon>
        <taxon>Streptophyta</taxon>
        <taxon>Embryophyta</taxon>
        <taxon>Tracheophyta</taxon>
        <taxon>Spermatophyta</taxon>
        <taxon>Magnoliopsida</taxon>
        <taxon>Liliopsida</taxon>
        <taxon>Poales</taxon>
        <taxon>Poaceae</taxon>
        <taxon>BOP clade</taxon>
        <taxon>Pooideae</taxon>
        <taxon>Triticodae</taxon>
        <taxon>Triticeae</taxon>
        <taxon>Triticinae</taxon>
        <taxon>Triticum</taxon>
    </lineage>
</organism>
<dbReference type="Gramene" id="TraesWEE_scaffold_066776_01G000200.1">
    <property type="protein sequence ID" value="TraesWEE_scaffold_066776_01G000200.1"/>
    <property type="gene ID" value="TraesWEE_scaffold_066776_01G000200"/>
</dbReference>
<dbReference type="Proteomes" id="UP000019116">
    <property type="component" value="Chromosome 7A"/>
</dbReference>
<feature type="signal peptide" evidence="1">
    <location>
        <begin position="1"/>
        <end position="33"/>
    </location>
</feature>
<accession>A0A3B6RJ60</accession>
<dbReference type="GeneID" id="123151897"/>
<evidence type="ECO:0000313" key="3">
    <source>
        <dbReference type="Proteomes" id="UP000019116"/>
    </source>
</evidence>
<reference evidence="2" key="1">
    <citation type="submission" date="2018-08" db="EMBL/GenBank/DDBJ databases">
        <authorList>
            <person name="Rossello M."/>
        </authorList>
    </citation>
    <scope>NUCLEOTIDE SEQUENCE [LARGE SCALE GENOMIC DNA]</scope>
    <source>
        <strain evidence="2">cv. Chinese Spring</strain>
    </source>
</reference>
<gene>
    <name evidence="2" type="primary">LOC123151897</name>
</gene>
<reference evidence="2" key="2">
    <citation type="submission" date="2018-10" db="UniProtKB">
        <authorList>
            <consortium name="EnsemblPlants"/>
        </authorList>
    </citation>
    <scope>IDENTIFICATION</scope>
</reference>
<dbReference type="Gramene" id="TraesSYM7A03G03914890.1">
    <property type="protein sequence ID" value="TraesSYM7A03G03914890.1"/>
    <property type="gene ID" value="TraesSYM7A03G03914890"/>
</dbReference>